<evidence type="ECO:0000256" key="7">
    <source>
        <dbReference type="ARBA" id="ARBA00023136"/>
    </source>
</evidence>
<dbReference type="GO" id="GO:0005886">
    <property type="term" value="C:plasma membrane"/>
    <property type="evidence" value="ECO:0007669"/>
    <property type="project" value="UniProtKB-SubCell"/>
</dbReference>
<dbReference type="EMBL" id="RBPY01000108">
    <property type="protein sequence ID" value="RMO76873.1"/>
    <property type="molecule type" value="Genomic_DNA"/>
</dbReference>
<dbReference type="Proteomes" id="UP000281350">
    <property type="component" value="Unassembled WGS sequence"/>
</dbReference>
<evidence type="ECO:0000259" key="9">
    <source>
        <dbReference type="PROSITE" id="PS50928"/>
    </source>
</evidence>
<proteinExistence type="inferred from homology"/>
<dbReference type="SUPFAM" id="SSF161098">
    <property type="entry name" value="MetI-like"/>
    <property type="match status" value="1"/>
</dbReference>
<keyword evidence="7 8" id="KW-0472">Membrane</keyword>
<keyword evidence="6 8" id="KW-1133">Transmembrane helix</keyword>
<dbReference type="InterPro" id="IPR035906">
    <property type="entry name" value="MetI-like_sf"/>
</dbReference>
<evidence type="ECO:0000256" key="1">
    <source>
        <dbReference type="ARBA" id="ARBA00004429"/>
    </source>
</evidence>
<feature type="domain" description="ABC transmembrane type-1" evidence="9">
    <location>
        <begin position="70"/>
        <end position="258"/>
    </location>
</feature>
<name>A0A3M5U3F7_9PSED</name>
<dbReference type="CDD" id="cd06261">
    <property type="entry name" value="TM_PBP2"/>
    <property type="match status" value="1"/>
</dbReference>
<sequence>MKHVEPLEIKLLRPLLGVYSLALLMFLIIPILVIIPLSFNEGSFLSYPLSGVSLRWYRDFFSAGIWMPALVNSLQIAPAATLLATVLGTLASVGLSRGEFRGKTLIMAIIISPMIAPVVIVAVGLYFFFASWGLLNSYLGLVIAHAVLGVPFVVITVNATLQSYHHNFTRAAVSLGATPLYGFRRVTLPLIAPGVLSGALFAFATSFDEVVVTLFLASPAQRTLPMQMFAGIKENLNPTIAAAATMMVLCALTLLLAMEALRRRNERIRGVKV</sequence>
<feature type="transmembrane region" description="Helical" evidence="8">
    <location>
        <begin position="12"/>
        <end position="39"/>
    </location>
</feature>
<dbReference type="RefSeq" id="WP_122276661.1">
    <property type="nucleotide sequence ID" value="NZ_RBPY01000108.1"/>
</dbReference>
<dbReference type="PROSITE" id="PS50928">
    <property type="entry name" value="ABC_TM1"/>
    <property type="match status" value="1"/>
</dbReference>
<keyword evidence="3" id="KW-1003">Cell membrane</keyword>
<feature type="transmembrane region" description="Helical" evidence="8">
    <location>
        <begin position="138"/>
        <end position="161"/>
    </location>
</feature>
<organism evidence="10 11">
    <name type="scientific">Pseudomonas syringae pv. primulae</name>
    <dbReference type="NCBI Taxonomy" id="251707"/>
    <lineage>
        <taxon>Bacteria</taxon>
        <taxon>Pseudomonadati</taxon>
        <taxon>Pseudomonadota</taxon>
        <taxon>Gammaproteobacteria</taxon>
        <taxon>Pseudomonadales</taxon>
        <taxon>Pseudomonadaceae</taxon>
        <taxon>Pseudomonas</taxon>
    </lineage>
</organism>
<feature type="transmembrane region" description="Helical" evidence="8">
    <location>
        <begin position="236"/>
        <end position="257"/>
    </location>
</feature>
<evidence type="ECO:0000256" key="6">
    <source>
        <dbReference type="ARBA" id="ARBA00022989"/>
    </source>
</evidence>
<accession>A0A3M5U3F7</accession>
<protein>
    <submittedName>
        <fullName evidence="10">Binding-protein-dependent transport (System) inner membrane component</fullName>
    </submittedName>
</protein>
<evidence type="ECO:0000256" key="2">
    <source>
        <dbReference type="ARBA" id="ARBA00022448"/>
    </source>
</evidence>
<evidence type="ECO:0000313" key="10">
    <source>
        <dbReference type="EMBL" id="RMO76873.1"/>
    </source>
</evidence>
<reference evidence="10 11" key="1">
    <citation type="submission" date="2018-08" db="EMBL/GenBank/DDBJ databases">
        <title>Recombination of ecologically and evolutionarily significant loci maintains genetic cohesion in the Pseudomonas syringae species complex.</title>
        <authorList>
            <person name="Dillon M."/>
            <person name="Thakur S."/>
            <person name="Almeida R.N.D."/>
            <person name="Weir B.S."/>
            <person name="Guttman D.S."/>
        </authorList>
    </citation>
    <scope>NUCLEOTIDE SEQUENCE [LARGE SCALE GENOMIC DNA]</scope>
    <source>
        <strain evidence="10 11">ICMP 2732</strain>
    </source>
</reference>
<evidence type="ECO:0000256" key="4">
    <source>
        <dbReference type="ARBA" id="ARBA00022519"/>
    </source>
</evidence>
<feature type="transmembrane region" description="Helical" evidence="8">
    <location>
        <begin position="190"/>
        <end position="216"/>
    </location>
</feature>
<gene>
    <name evidence="10" type="ORF">ALQ36_01808</name>
</gene>
<keyword evidence="2 8" id="KW-0813">Transport</keyword>
<feature type="transmembrane region" description="Helical" evidence="8">
    <location>
        <begin position="76"/>
        <end position="93"/>
    </location>
</feature>
<keyword evidence="4" id="KW-0997">Cell inner membrane</keyword>
<evidence type="ECO:0000256" key="5">
    <source>
        <dbReference type="ARBA" id="ARBA00022692"/>
    </source>
</evidence>
<dbReference type="PANTHER" id="PTHR43357">
    <property type="entry name" value="INNER MEMBRANE ABC TRANSPORTER PERMEASE PROTEIN YDCV"/>
    <property type="match status" value="1"/>
</dbReference>
<feature type="transmembrane region" description="Helical" evidence="8">
    <location>
        <begin position="105"/>
        <end position="132"/>
    </location>
</feature>
<comment type="subcellular location">
    <subcellularLocation>
        <location evidence="1">Cell inner membrane</location>
        <topology evidence="1">Multi-pass membrane protein</topology>
    </subcellularLocation>
    <subcellularLocation>
        <location evidence="8">Cell membrane</location>
        <topology evidence="8">Multi-pass membrane protein</topology>
    </subcellularLocation>
</comment>
<evidence type="ECO:0000313" key="11">
    <source>
        <dbReference type="Proteomes" id="UP000281350"/>
    </source>
</evidence>
<comment type="caution">
    <text evidence="10">The sequence shown here is derived from an EMBL/GenBank/DDBJ whole genome shotgun (WGS) entry which is preliminary data.</text>
</comment>
<dbReference type="AlphaFoldDB" id="A0A3M5U3F7"/>
<dbReference type="GO" id="GO:0055085">
    <property type="term" value="P:transmembrane transport"/>
    <property type="evidence" value="ECO:0007669"/>
    <property type="project" value="InterPro"/>
</dbReference>
<evidence type="ECO:0000256" key="8">
    <source>
        <dbReference type="RuleBase" id="RU363032"/>
    </source>
</evidence>
<keyword evidence="5 8" id="KW-0812">Transmembrane</keyword>
<dbReference type="Gene3D" id="1.10.3720.10">
    <property type="entry name" value="MetI-like"/>
    <property type="match status" value="1"/>
</dbReference>
<dbReference type="InterPro" id="IPR000515">
    <property type="entry name" value="MetI-like"/>
</dbReference>
<comment type="similarity">
    <text evidence="8">Belongs to the binding-protein-dependent transport system permease family.</text>
</comment>
<dbReference type="Pfam" id="PF00528">
    <property type="entry name" value="BPD_transp_1"/>
    <property type="match status" value="1"/>
</dbReference>
<evidence type="ECO:0000256" key="3">
    <source>
        <dbReference type="ARBA" id="ARBA00022475"/>
    </source>
</evidence>
<dbReference type="PANTHER" id="PTHR43357:SF4">
    <property type="entry name" value="INNER MEMBRANE ABC TRANSPORTER PERMEASE PROTEIN YDCV"/>
    <property type="match status" value="1"/>
</dbReference>